<proteinExistence type="inferred from homology"/>
<evidence type="ECO:0000256" key="4">
    <source>
        <dbReference type="ARBA" id="ARBA00022801"/>
    </source>
</evidence>
<sequence>MPLLVPIFRPALILVDVQEDFCPPNGSLAVPGGRDIVPVLNDLLKLPFVLKIATKDHHPPDHVSFASNHPGATAFASTTTIVNPANPAETYETQLWPAHCVVGTPGNELLPELDHARVDAVVLKGTDPRVEMYSAFRSPLRDPPLAGAVSDLEERLRAAQVSDVFVVGLAGDFCVVNSALDAAQLGFSTYVVEEGTRCVGGAEAWAETRSLLEEKGVKVIHADGPEIEAVKALRL</sequence>
<evidence type="ECO:0000256" key="5">
    <source>
        <dbReference type="ARBA" id="ARBA00037900"/>
    </source>
</evidence>
<keyword evidence="2" id="KW-0662">Pyridine nucleotide biosynthesis</keyword>
<evidence type="ECO:0000256" key="6">
    <source>
        <dbReference type="ARBA" id="ARBA00039017"/>
    </source>
</evidence>
<dbReference type="EMBL" id="KZ857386">
    <property type="protein sequence ID" value="RDX53865.1"/>
    <property type="molecule type" value="Genomic_DNA"/>
</dbReference>
<name>A0A371DMV4_9APHY</name>
<dbReference type="GO" id="GO:0019363">
    <property type="term" value="P:pyridine nucleotide biosynthetic process"/>
    <property type="evidence" value="ECO:0007669"/>
    <property type="project" value="UniProtKB-KW"/>
</dbReference>
<dbReference type="OrthoDB" id="1739143at2759"/>
<evidence type="ECO:0000259" key="8">
    <source>
        <dbReference type="Pfam" id="PF00857"/>
    </source>
</evidence>
<dbReference type="InterPro" id="IPR036380">
    <property type="entry name" value="Isochorismatase-like_sf"/>
</dbReference>
<organism evidence="9 10">
    <name type="scientific">Lentinus brumalis</name>
    <dbReference type="NCBI Taxonomy" id="2498619"/>
    <lineage>
        <taxon>Eukaryota</taxon>
        <taxon>Fungi</taxon>
        <taxon>Dikarya</taxon>
        <taxon>Basidiomycota</taxon>
        <taxon>Agaricomycotina</taxon>
        <taxon>Agaricomycetes</taxon>
        <taxon>Polyporales</taxon>
        <taxon>Polyporaceae</taxon>
        <taxon>Lentinus</taxon>
    </lineage>
</organism>
<dbReference type="GO" id="GO:0046872">
    <property type="term" value="F:metal ion binding"/>
    <property type="evidence" value="ECO:0007669"/>
    <property type="project" value="UniProtKB-KW"/>
</dbReference>
<dbReference type="GO" id="GO:0008936">
    <property type="term" value="F:nicotinamidase activity"/>
    <property type="evidence" value="ECO:0007669"/>
    <property type="project" value="UniProtKB-EC"/>
</dbReference>
<keyword evidence="4 9" id="KW-0378">Hydrolase</keyword>
<evidence type="ECO:0000313" key="10">
    <source>
        <dbReference type="Proteomes" id="UP000256964"/>
    </source>
</evidence>
<keyword evidence="3" id="KW-0479">Metal-binding</keyword>
<dbReference type="CDD" id="cd01011">
    <property type="entry name" value="nicotinamidase"/>
    <property type="match status" value="1"/>
</dbReference>
<keyword evidence="10" id="KW-1185">Reference proteome</keyword>
<reference evidence="9 10" key="1">
    <citation type="journal article" date="2018" name="Biotechnol. Biofuels">
        <title>Integrative visual omics of the white-rot fungus Polyporus brumalis exposes the biotechnological potential of its oxidative enzymes for delignifying raw plant biomass.</title>
        <authorList>
            <person name="Miyauchi S."/>
            <person name="Rancon A."/>
            <person name="Drula E."/>
            <person name="Hage H."/>
            <person name="Chaduli D."/>
            <person name="Favel A."/>
            <person name="Grisel S."/>
            <person name="Henrissat B."/>
            <person name="Herpoel-Gimbert I."/>
            <person name="Ruiz-Duenas F.J."/>
            <person name="Chevret D."/>
            <person name="Hainaut M."/>
            <person name="Lin J."/>
            <person name="Wang M."/>
            <person name="Pangilinan J."/>
            <person name="Lipzen A."/>
            <person name="Lesage-Meessen L."/>
            <person name="Navarro D."/>
            <person name="Riley R."/>
            <person name="Grigoriev I.V."/>
            <person name="Zhou S."/>
            <person name="Raouche S."/>
            <person name="Rosso M.N."/>
        </authorList>
    </citation>
    <scope>NUCLEOTIDE SEQUENCE [LARGE SCALE GENOMIC DNA]</scope>
    <source>
        <strain evidence="9 10">BRFM 1820</strain>
    </source>
</reference>
<dbReference type="PANTHER" id="PTHR11080">
    <property type="entry name" value="PYRAZINAMIDASE/NICOTINAMIDASE"/>
    <property type="match status" value="1"/>
</dbReference>
<evidence type="ECO:0000256" key="1">
    <source>
        <dbReference type="ARBA" id="ARBA00006336"/>
    </source>
</evidence>
<evidence type="ECO:0000256" key="7">
    <source>
        <dbReference type="ARBA" id="ARBA00043224"/>
    </source>
</evidence>
<comment type="pathway">
    <text evidence="5">Cofactor biosynthesis; nicotinate biosynthesis; nicotinate from nicotinamide: step 1/1.</text>
</comment>
<dbReference type="SUPFAM" id="SSF52499">
    <property type="entry name" value="Isochorismatase-like hydrolases"/>
    <property type="match status" value="1"/>
</dbReference>
<dbReference type="Gene3D" id="3.40.50.850">
    <property type="entry name" value="Isochorismatase-like"/>
    <property type="match status" value="1"/>
</dbReference>
<accession>A0A371DMV4</accession>
<feature type="domain" description="Isochorismatase-like" evidence="8">
    <location>
        <begin position="11"/>
        <end position="197"/>
    </location>
</feature>
<dbReference type="AlphaFoldDB" id="A0A371DMV4"/>
<protein>
    <recommendedName>
        <fullName evidence="6">nicotinamidase</fullName>
        <ecNumber evidence="6">3.5.1.19</ecNumber>
    </recommendedName>
    <alternativeName>
        <fullName evidence="7">Nicotinamide deamidase</fullName>
    </alternativeName>
</protein>
<dbReference type="STRING" id="139420.A0A371DMV4"/>
<dbReference type="Proteomes" id="UP000256964">
    <property type="component" value="Unassembled WGS sequence"/>
</dbReference>
<gene>
    <name evidence="9" type="ORF">OH76DRAFT_1342645</name>
</gene>
<dbReference type="InterPro" id="IPR000868">
    <property type="entry name" value="Isochorismatase-like_dom"/>
</dbReference>
<dbReference type="PANTHER" id="PTHR11080:SF2">
    <property type="entry name" value="LD05707P"/>
    <property type="match status" value="1"/>
</dbReference>
<dbReference type="InterPro" id="IPR052347">
    <property type="entry name" value="Isochorismatase_Nicotinamidase"/>
</dbReference>
<evidence type="ECO:0000256" key="2">
    <source>
        <dbReference type="ARBA" id="ARBA00022642"/>
    </source>
</evidence>
<dbReference type="Pfam" id="PF00857">
    <property type="entry name" value="Isochorismatase"/>
    <property type="match status" value="1"/>
</dbReference>
<evidence type="ECO:0000313" key="9">
    <source>
        <dbReference type="EMBL" id="RDX53865.1"/>
    </source>
</evidence>
<comment type="similarity">
    <text evidence="1">Belongs to the isochorismatase family.</text>
</comment>
<evidence type="ECO:0000256" key="3">
    <source>
        <dbReference type="ARBA" id="ARBA00022723"/>
    </source>
</evidence>
<dbReference type="EC" id="3.5.1.19" evidence="6"/>